<dbReference type="Proteomes" id="UP001320420">
    <property type="component" value="Unassembled WGS sequence"/>
</dbReference>
<keyword evidence="2" id="KW-1185">Reference proteome</keyword>
<evidence type="ECO:0000313" key="1">
    <source>
        <dbReference type="EMBL" id="KAK7748421.1"/>
    </source>
</evidence>
<dbReference type="EMBL" id="JAKJXP020000081">
    <property type="protein sequence ID" value="KAK7748421.1"/>
    <property type="molecule type" value="Genomic_DNA"/>
</dbReference>
<organism evidence="1 2">
    <name type="scientific">Diatrype stigma</name>
    <dbReference type="NCBI Taxonomy" id="117547"/>
    <lineage>
        <taxon>Eukaryota</taxon>
        <taxon>Fungi</taxon>
        <taxon>Dikarya</taxon>
        <taxon>Ascomycota</taxon>
        <taxon>Pezizomycotina</taxon>
        <taxon>Sordariomycetes</taxon>
        <taxon>Xylariomycetidae</taxon>
        <taxon>Xylariales</taxon>
        <taxon>Diatrypaceae</taxon>
        <taxon>Diatrype</taxon>
    </lineage>
</organism>
<proteinExistence type="predicted"/>
<reference evidence="1 2" key="1">
    <citation type="submission" date="2024-02" db="EMBL/GenBank/DDBJ databases">
        <title>De novo assembly and annotation of 12 fungi associated with fruit tree decline syndrome in Ontario, Canada.</title>
        <authorList>
            <person name="Sulman M."/>
            <person name="Ellouze W."/>
            <person name="Ilyukhin E."/>
        </authorList>
    </citation>
    <scope>NUCLEOTIDE SEQUENCE [LARGE SCALE GENOMIC DNA]</scope>
    <source>
        <strain evidence="1 2">M11/M66-122</strain>
    </source>
</reference>
<dbReference type="AlphaFoldDB" id="A0AAN9UI95"/>
<gene>
    <name evidence="1" type="ORF">SLS62_008577</name>
</gene>
<protein>
    <submittedName>
        <fullName evidence="1">Uncharacterized protein</fullName>
    </submittedName>
</protein>
<evidence type="ECO:0000313" key="2">
    <source>
        <dbReference type="Proteomes" id="UP001320420"/>
    </source>
</evidence>
<name>A0AAN9UI95_9PEZI</name>
<comment type="caution">
    <text evidence="1">The sequence shown here is derived from an EMBL/GenBank/DDBJ whole genome shotgun (WGS) entry which is preliminary data.</text>
</comment>
<sequence length="208" mass="23561">MFGLSEFNSLCSHEILRLTLPSGRQFALDPSAAQYGWHENLAPWEQYHQHRVDAISRIEMLEPFEGFRRFFVNQGQPPNKRHRVGEPISKYVRRVSAELLAESLSTAPSCEGTDGLALLFKEHSPGGWQTDVENLIQQVKTAFTSKARDLAEHLLQIEAVKERSQRGTAARTPAADEITTQELVILVRECDLSYENEVDDSQTHRSNS</sequence>
<accession>A0AAN9UI95</accession>